<evidence type="ECO:0000256" key="4">
    <source>
        <dbReference type="ARBA" id="ARBA00022989"/>
    </source>
</evidence>
<keyword evidence="9" id="KW-1185">Reference proteome</keyword>
<evidence type="ECO:0000256" key="3">
    <source>
        <dbReference type="ARBA" id="ARBA00022692"/>
    </source>
</evidence>
<dbReference type="PANTHER" id="PTHR30294:SF29">
    <property type="entry name" value="MULTIDRUG ABC TRANSPORTER PERMEASE YBHS-RELATED"/>
    <property type="match status" value="1"/>
</dbReference>
<dbReference type="InterPro" id="IPR051449">
    <property type="entry name" value="ABC-2_transporter_component"/>
</dbReference>
<dbReference type="Pfam" id="PF12698">
    <property type="entry name" value="ABC2_membrane_3"/>
    <property type="match status" value="1"/>
</dbReference>
<feature type="transmembrane region" description="Helical" evidence="6">
    <location>
        <begin position="318"/>
        <end position="337"/>
    </location>
</feature>
<proteinExistence type="predicted"/>
<name>A0A9J6RCQ0_9BACI</name>
<organism evidence="8 9">
    <name type="scientific">Natronobacillus azotifigens</name>
    <dbReference type="NCBI Taxonomy" id="472978"/>
    <lineage>
        <taxon>Bacteria</taxon>
        <taxon>Bacillati</taxon>
        <taxon>Bacillota</taxon>
        <taxon>Bacilli</taxon>
        <taxon>Bacillales</taxon>
        <taxon>Bacillaceae</taxon>
        <taxon>Natronobacillus</taxon>
    </lineage>
</organism>
<evidence type="ECO:0000313" key="8">
    <source>
        <dbReference type="EMBL" id="MCZ0703319.1"/>
    </source>
</evidence>
<dbReference type="PANTHER" id="PTHR30294">
    <property type="entry name" value="MEMBRANE COMPONENT OF ABC TRANSPORTER YHHJ-RELATED"/>
    <property type="match status" value="1"/>
</dbReference>
<reference evidence="8" key="1">
    <citation type="submission" date="2022-11" db="EMBL/GenBank/DDBJ databases">
        <title>WGS of Natronobacillus azotifigens 24KS-1, an anaerobic diazotrophic haloalkaliphile from soda-rich habitats.</title>
        <authorList>
            <person name="Sorokin D.Y."/>
            <person name="Merkel A.Y."/>
        </authorList>
    </citation>
    <scope>NUCLEOTIDE SEQUENCE</scope>
    <source>
        <strain evidence="8">24KS-1</strain>
    </source>
</reference>
<dbReference type="EMBL" id="JAPRAT010000015">
    <property type="protein sequence ID" value="MCZ0703319.1"/>
    <property type="molecule type" value="Genomic_DNA"/>
</dbReference>
<keyword evidence="3 6" id="KW-0812">Transmembrane</keyword>
<comment type="subcellular location">
    <subcellularLocation>
        <location evidence="1">Cell membrane</location>
        <topology evidence="1">Multi-pass membrane protein</topology>
    </subcellularLocation>
</comment>
<sequence length="421" mass="46714">MRKFWIVLSHSYLTRLKSKSFMITTALFLLFILLMANFQTIIDLFDQDSQLDRVAVIDQSDELFAILDEQIDQGDYNFELARYDGTLEDAEQAVLDGEYIGVLELEVDAEQLPVASYHTDQLSNQSVQYQLESQLQQIKVAIATNQAGIDQEVLESIYQPVPFETVAIAQADGTTSRTEEEISGARGLVYVILFLLYFAVITYGNMIAMDIANEKSSRVMEILISSSSPIGQMFAKISGIALLGLTQIGIFLLAGYFVIQSKQEELVGGFFEAFGFTDIPASTYVYAVVFFLLGYLLYATLSAMLGSLVSRMEDVNQLMMPVILLVVAAFMIAMIGLSTPEANFVTVTSYIPFFTPLVMFLRVGLLEVPTWEIAISIGIMIATIILLALIGAKVYRGGVLMYGRGVSLKDFKQALQLSKKE</sequence>
<feature type="transmembrane region" description="Helical" evidence="6">
    <location>
        <begin position="233"/>
        <end position="259"/>
    </location>
</feature>
<protein>
    <submittedName>
        <fullName evidence="8">ABC transporter permease</fullName>
    </submittedName>
</protein>
<evidence type="ECO:0000256" key="2">
    <source>
        <dbReference type="ARBA" id="ARBA00022475"/>
    </source>
</evidence>
<dbReference type="Proteomes" id="UP001084197">
    <property type="component" value="Unassembled WGS sequence"/>
</dbReference>
<feature type="transmembrane region" description="Helical" evidence="6">
    <location>
        <begin position="187"/>
        <end position="212"/>
    </location>
</feature>
<dbReference type="InterPro" id="IPR013525">
    <property type="entry name" value="ABC2_TM"/>
</dbReference>
<feature type="transmembrane region" description="Helical" evidence="6">
    <location>
        <begin position="373"/>
        <end position="395"/>
    </location>
</feature>
<feature type="domain" description="ABC-2 type transporter transmembrane" evidence="7">
    <location>
        <begin position="19"/>
        <end position="392"/>
    </location>
</feature>
<keyword evidence="5 6" id="KW-0472">Membrane</keyword>
<dbReference type="AlphaFoldDB" id="A0A9J6RCQ0"/>
<evidence type="ECO:0000256" key="6">
    <source>
        <dbReference type="SAM" id="Phobius"/>
    </source>
</evidence>
<evidence type="ECO:0000313" key="9">
    <source>
        <dbReference type="Proteomes" id="UP001084197"/>
    </source>
</evidence>
<gene>
    <name evidence="8" type="ORF">OWO01_08840</name>
</gene>
<dbReference type="GO" id="GO:0140359">
    <property type="term" value="F:ABC-type transporter activity"/>
    <property type="evidence" value="ECO:0007669"/>
    <property type="project" value="InterPro"/>
</dbReference>
<dbReference type="GO" id="GO:0005886">
    <property type="term" value="C:plasma membrane"/>
    <property type="evidence" value="ECO:0007669"/>
    <property type="project" value="UniProtKB-SubCell"/>
</dbReference>
<accession>A0A9J6RCQ0</accession>
<evidence type="ECO:0000256" key="1">
    <source>
        <dbReference type="ARBA" id="ARBA00004651"/>
    </source>
</evidence>
<dbReference type="RefSeq" id="WP_268780089.1">
    <property type="nucleotide sequence ID" value="NZ_JAPRAT010000015.1"/>
</dbReference>
<keyword evidence="2" id="KW-1003">Cell membrane</keyword>
<comment type="caution">
    <text evidence="8">The sequence shown here is derived from an EMBL/GenBank/DDBJ whole genome shotgun (WGS) entry which is preliminary data.</text>
</comment>
<feature type="transmembrane region" description="Helical" evidence="6">
    <location>
        <begin position="284"/>
        <end position="306"/>
    </location>
</feature>
<keyword evidence="4 6" id="KW-1133">Transmembrane helix</keyword>
<evidence type="ECO:0000256" key="5">
    <source>
        <dbReference type="ARBA" id="ARBA00023136"/>
    </source>
</evidence>
<evidence type="ECO:0000259" key="7">
    <source>
        <dbReference type="Pfam" id="PF12698"/>
    </source>
</evidence>
<feature type="transmembrane region" description="Helical" evidence="6">
    <location>
        <begin position="343"/>
        <end position="361"/>
    </location>
</feature>